<name>A0A485KHR3_9STRA</name>
<evidence type="ECO:0000313" key="1">
    <source>
        <dbReference type="EMBL" id="KAF0705923.1"/>
    </source>
</evidence>
<reference evidence="4 5" key="1">
    <citation type="submission" date="2019-03" db="EMBL/GenBank/DDBJ databases">
        <authorList>
            <person name="Gaulin E."/>
            <person name="Dumas B."/>
        </authorList>
    </citation>
    <scope>NUCLEOTIDE SEQUENCE [LARGE SCALE GENOMIC DNA]</scope>
    <source>
        <strain evidence="4">CBS 568.67</strain>
    </source>
</reference>
<dbReference type="EMBL" id="CAADRA010003461">
    <property type="protein sequence ID" value="VFT83841.1"/>
    <property type="molecule type" value="Genomic_DNA"/>
</dbReference>
<keyword evidence="5" id="KW-1185">Reference proteome</keyword>
<dbReference type="Proteomes" id="UP000332933">
    <property type="component" value="Unassembled WGS sequence"/>
</dbReference>
<accession>A0A485KHR3</accession>
<dbReference type="EMBL" id="CAADRA010000080">
    <property type="protein sequence ID" value="VFT78353.1"/>
    <property type="molecule type" value="Genomic_DNA"/>
</dbReference>
<dbReference type="AlphaFoldDB" id="A0A485KHR3"/>
<sequence length="163" mass="18632">MPAAFPTTTTDDMSRPYRGTCKYKSGRCLNERTLKYNGDIHTLCEEHRQRHNQIQCKSDTKIRRQKRMLNLAKTTQGKPEENKWRGVSSPKSPSMITVSLDSWLMESTNPMDHFASIMEFPVAPSYTMAREEWTPEDECILASILGLDETQGVVSTTVGYYCL</sequence>
<evidence type="ECO:0000313" key="4">
    <source>
        <dbReference type="EMBL" id="VFT83841.1"/>
    </source>
</evidence>
<evidence type="ECO:0000313" key="3">
    <source>
        <dbReference type="EMBL" id="VFT78353.1"/>
    </source>
</evidence>
<evidence type="ECO:0000313" key="5">
    <source>
        <dbReference type="Proteomes" id="UP000332933"/>
    </source>
</evidence>
<gene>
    <name evidence="4" type="primary">Aste57867_6884</name>
    <name evidence="3" type="synonym">Aste57867_1133</name>
    <name evidence="2" type="ORF">As57867_001132</name>
    <name evidence="1" type="ORF">As57867_006862</name>
    <name evidence="3" type="ORF">ASTE57867_1133</name>
    <name evidence="4" type="ORF">ASTE57867_6884</name>
</gene>
<protein>
    <submittedName>
        <fullName evidence="3">Aste57867_1133 protein</fullName>
    </submittedName>
    <submittedName>
        <fullName evidence="4">Aste57867_6884 protein</fullName>
    </submittedName>
</protein>
<dbReference type="OrthoDB" id="75314at2759"/>
<dbReference type="EMBL" id="VJMH01000080">
    <property type="protein sequence ID" value="KAF0719285.1"/>
    <property type="molecule type" value="Genomic_DNA"/>
</dbReference>
<evidence type="ECO:0000313" key="2">
    <source>
        <dbReference type="EMBL" id="KAF0719285.1"/>
    </source>
</evidence>
<organism evidence="4 5">
    <name type="scientific">Aphanomyces stellatus</name>
    <dbReference type="NCBI Taxonomy" id="120398"/>
    <lineage>
        <taxon>Eukaryota</taxon>
        <taxon>Sar</taxon>
        <taxon>Stramenopiles</taxon>
        <taxon>Oomycota</taxon>
        <taxon>Saprolegniomycetes</taxon>
        <taxon>Saprolegniales</taxon>
        <taxon>Verrucalvaceae</taxon>
        <taxon>Aphanomyces</taxon>
    </lineage>
</organism>
<reference evidence="1" key="2">
    <citation type="submission" date="2019-06" db="EMBL/GenBank/DDBJ databases">
        <title>Genomics analysis of Aphanomyces spp. identifies a new class of oomycete effector associated with host adaptation.</title>
        <authorList>
            <person name="Gaulin E."/>
        </authorList>
    </citation>
    <scope>NUCLEOTIDE SEQUENCE</scope>
    <source>
        <strain evidence="1">CBS 578.67</strain>
    </source>
</reference>
<dbReference type="EMBL" id="VJMH01003449">
    <property type="protein sequence ID" value="KAF0705923.1"/>
    <property type="molecule type" value="Genomic_DNA"/>
</dbReference>
<proteinExistence type="predicted"/>